<dbReference type="Proteomes" id="UP000377595">
    <property type="component" value="Unassembled WGS sequence"/>
</dbReference>
<evidence type="ECO:0000313" key="1">
    <source>
        <dbReference type="EMBL" id="GES26754.1"/>
    </source>
</evidence>
<comment type="caution">
    <text evidence="1">The sequence shown here is derived from an EMBL/GenBank/DDBJ whole genome shotgun (WGS) entry which is preliminary data.</text>
</comment>
<evidence type="ECO:0000313" key="2">
    <source>
        <dbReference type="Proteomes" id="UP000377595"/>
    </source>
</evidence>
<keyword evidence="2" id="KW-1185">Reference proteome</keyword>
<sequence length="69" mass="7320">MAGVVAGDSLGLAEFAKLGSQEDAEGRGALSRLGLCHGASLSTWFERWRGRNHMPSPHSVTTSGHEDKV</sequence>
<proteinExistence type="predicted"/>
<protein>
    <submittedName>
        <fullName evidence="1">Uncharacterized protein</fullName>
    </submittedName>
</protein>
<dbReference type="EMBL" id="BLAF01000096">
    <property type="protein sequence ID" value="GES26754.1"/>
    <property type="molecule type" value="Genomic_DNA"/>
</dbReference>
<gene>
    <name evidence="1" type="ORF">Aple_096530</name>
</gene>
<organism evidence="1 2">
    <name type="scientific">Acrocarpospora pleiomorpha</name>
    <dbReference type="NCBI Taxonomy" id="90975"/>
    <lineage>
        <taxon>Bacteria</taxon>
        <taxon>Bacillati</taxon>
        <taxon>Actinomycetota</taxon>
        <taxon>Actinomycetes</taxon>
        <taxon>Streptosporangiales</taxon>
        <taxon>Streptosporangiaceae</taxon>
        <taxon>Acrocarpospora</taxon>
    </lineage>
</organism>
<name>A0A5M3Y096_9ACTN</name>
<reference evidence="1 2" key="1">
    <citation type="submission" date="2019-10" db="EMBL/GenBank/DDBJ databases">
        <title>Whole genome shotgun sequence of Acrocarpospora pleiomorpha NBRC 16267.</title>
        <authorList>
            <person name="Ichikawa N."/>
            <person name="Kimura A."/>
            <person name="Kitahashi Y."/>
            <person name="Komaki H."/>
            <person name="Oguchi A."/>
        </authorList>
    </citation>
    <scope>NUCLEOTIDE SEQUENCE [LARGE SCALE GENOMIC DNA]</scope>
    <source>
        <strain evidence="1 2">NBRC 16267</strain>
    </source>
</reference>
<dbReference type="AlphaFoldDB" id="A0A5M3Y096"/>
<accession>A0A5M3Y096</accession>